<name>A0AA40GCP9_9HYME</name>
<dbReference type="EMBL" id="JAHYIQ010000002">
    <property type="protein sequence ID" value="KAK1134601.1"/>
    <property type="molecule type" value="Genomic_DNA"/>
</dbReference>
<accession>A0AA40GCP9</accession>
<organism evidence="1 2">
    <name type="scientific">Melipona bicolor</name>
    <dbReference type="NCBI Taxonomy" id="60889"/>
    <lineage>
        <taxon>Eukaryota</taxon>
        <taxon>Metazoa</taxon>
        <taxon>Ecdysozoa</taxon>
        <taxon>Arthropoda</taxon>
        <taxon>Hexapoda</taxon>
        <taxon>Insecta</taxon>
        <taxon>Pterygota</taxon>
        <taxon>Neoptera</taxon>
        <taxon>Endopterygota</taxon>
        <taxon>Hymenoptera</taxon>
        <taxon>Apocrita</taxon>
        <taxon>Aculeata</taxon>
        <taxon>Apoidea</taxon>
        <taxon>Anthophila</taxon>
        <taxon>Apidae</taxon>
        <taxon>Melipona</taxon>
    </lineage>
</organism>
<gene>
    <name evidence="1" type="ORF">K0M31_007383</name>
</gene>
<sequence length="110" mass="12592">IGLIGVMKEPSLNNFQVRSVLSLDKTRTKIQRAHKIFKFTFGKRVNVFLHGVERLRLTVWCVKILILTVLQIYRRKASSTSTVSTGGAHHFALTYYKGAAKYDKRRIAKV</sequence>
<feature type="non-terminal residue" evidence="1">
    <location>
        <position position="1"/>
    </location>
</feature>
<comment type="caution">
    <text evidence="1">The sequence shown here is derived from an EMBL/GenBank/DDBJ whole genome shotgun (WGS) entry which is preliminary data.</text>
</comment>
<dbReference type="Proteomes" id="UP001177670">
    <property type="component" value="Unassembled WGS sequence"/>
</dbReference>
<proteinExistence type="predicted"/>
<reference evidence="1" key="1">
    <citation type="submission" date="2021-10" db="EMBL/GenBank/DDBJ databases">
        <title>Melipona bicolor Genome sequencing and assembly.</title>
        <authorList>
            <person name="Araujo N.S."/>
            <person name="Arias M.C."/>
        </authorList>
    </citation>
    <scope>NUCLEOTIDE SEQUENCE</scope>
    <source>
        <strain evidence="1">USP_2M_L1-L4_2017</strain>
        <tissue evidence="1">Whole body</tissue>
    </source>
</reference>
<keyword evidence="2" id="KW-1185">Reference proteome</keyword>
<evidence type="ECO:0000313" key="1">
    <source>
        <dbReference type="EMBL" id="KAK1134601.1"/>
    </source>
</evidence>
<dbReference type="AlphaFoldDB" id="A0AA40GCP9"/>
<evidence type="ECO:0000313" key="2">
    <source>
        <dbReference type="Proteomes" id="UP001177670"/>
    </source>
</evidence>
<protein>
    <submittedName>
        <fullName evidence="1">Uncharacterized protein</fullName>
    </submittedName>
</protein>